<gene>
    <name evidence="9" type="ORF">EV140_0499</name>
</gene>
<dbReference type="GO" id="GO:0005886">
    <property type="term" value="C:plasma membrane"/>
    <property type="evidence" value="ECO:0007669"/>
    <property type="project" value="UniProtKB-SubCell"/>
</dbReference>
<keyword evidence="4" id="KW-0133">Cell shape</keyword>
<evidence type="ECO:0000256" key="8">
    <source>
        <dbReference type="SAM" id="Phobius"/>
    </source>
</evidence>
<evidence type="ECO:0000256" key="1">
    <source>
        <dbReference type="ARBA" id="ARBA00004651"/>
    </source>
</evidence>
<keyword evidence="3 8" id="KW-0812">Transmembrane</keyword>
<dbReference type="PANTHER" id="PTHR47019">
    <property type="entry name" value="LIPID II FLIPPASE MURJ"/>
    <property type="match status" value="1"/>
</dbReference>
<dbReference type="NCBIfam" id="TIGR01695">
    <property type="entry name" value="murJ_mviN"/>
    <property type="match status" value="1"/>
</dbReference>
<dbReference type="Proteomes" id="UP000292408">
    <property type="component" value="Unassembled WGS sequence"/>
</dbReference>
<dbReference type="GO" id="GO:0015648">
    <property type="term" value="F:lipid-linked peptidoglycan transporter activity"/>
    <property type="evidence" value="ECO:0007669"/>
    <property type="project" value="TreeGrafter"/>
</dbReference>
<comment type="caution">
    <text evidence="9">The sequence shown here is derived from an EMBL/GenBank/DDBJ whole genome shotgun (WGS) entry which is preliminary data.</text>
</comment>
<feature type="transmembrane region" description="Helical" evidence="8">
    <location>
        <begin position="237"/>
        <end position="258"/>
    </location>
</feature>
<dbReference type="OrthoDB" id="9786339at2"/>
<feature type="transmembrane region" description="Helical" evidence="8">
    <location>
        <begin position="388"/>
        <end position="412"/>
    </location>
</feature>
<organism evidence="9 10">
    <name type="scientific">Microcella alkaliphila</name>
    <dbReference type="NCBI Taxonomy" id="279828"/>
    <lineage>
        <taxon>Bacteria</taxon>
        <taxon>Bacillati</taxon>
        <taxon>Actinomycetota</taxon>
        <taxon>Actinomycetes</taxon>
        <taxon>Micrococcales</taxon>
        <taxon>Microbacteriaceae</taxon>
        <taxon>Microcella</taxon>
    </lineage>
</organism>
<sequence>MSLARSSALIAAGTLVSRVTGLIRTIVLVTAIGVIGPASDAFATANQLPNTLIAIISTGLLTGVIVPHVVALSARSDGGRAVLPKLMTLGATGLAIATALAMLAAPFLVWLFAANFSDEQRALAVAFAYWCIPQVFFLGMFALVGETLNARGVFAPYAWAPIANNVVSIAGFGVLIAIFGADRRQLEEWDLGSIALIGATATIGIIAQTLILAVFWRRTGIPLRPDFRWRGIGLRGLSRRASWTFSTMLIGVAAGIVQQQTISAASGTDASIFVWQNAWLIYMLPYSLIVLSIGTPYFTRISEHAAAGRNRQLVSDIDQSIRMLTIFVLVAVAGLVAAAAPATRVFSNSTTDALASAPVLIAFLVGLTPMAVLFIVQRTFYAYGDTRTPFWFTLVQGVLVVVFTLSAAAVVANESLTASVAAGQTVAGLFQVTVAAVLLRRMIGPFGLGRTLVALGRFVCAAALAASAGFGVYMLSGGAEGWMLTDKLTGALGTVLIGTASLIVYLAVLAALRTRELSLAFAAVRQRLGH</sequence>
<feature type="transmembrane region" description="Helical" evidence="8">
    <location>
        <begin position="157"/>
        <end position="181"/>
    </location>
</feature>
<dbReference type="InterPro" id="IPR004268">
    <property type="entry name" value="MurJ"/>
</dbReference>
<evidence type="ECO:0000256" key="7">
    <source>
        <dbReference type="ARBA" id="ARBA00023136"/>
    </source>
</evidence>
<keyword evidence="10" id="KW-1185">Reference proteome</keyword>
<feature type="transmembrane region" description="Helical" evidence="8">
    <location>
        <begin position="488"/>
        <end position="512"/>
    </location>
</feature>
<feature type="transmembrane region" description="Helical" evidence="8">
    <location>
        <begin position="418"/>
        <end position="439"/>
    </location>
</feature>
<dbReference type="GO" id="GO:0009252">
    <property type="term" value="P:peptidoglycan biosynthetic process"/>
    <property type="evidence" value="ECO:0007669"/>
    <property type="project" value="UniProtKB-KW"/>
</dbReference>
<evidence type="ECO:0000256" key="4">
    <source>
        <dbReference type="ARBA" id="ARBA00022960"/>
    </source>
</evidence>
<evidence type="ECO:0000313" key="10">
    <source>
        <dbReference type="Proteomes" id="UP000292408"/>
    </source>
</evidence>
<dbReference type="Pfam" id="PF03023">
    <property type="entry name" value="MurJ"/>
    <property type="match status" value="1"/>
</dbReference>
<keyword evidence="6 8" id="KW-1133">Transmembrane helix</keyword>
<feature type="transmembrane region" description="Helical" evidence="8">
    <location>
        <begin position="320"/>
        <end position="342"/>
    </location>
</feature>
<feature type="transmembrane region" description="Helical" evidence="8">
    <location>
        <begin position="193"/>
        <end position="216"/>
    </location>
</feature>
<feature type="transmembrane region" description="Helical" evidence="8">
    <location>
        <begin position="354"/>
        <end position="376"/>
    </location>
</feature>
<dbReference type="PANTHER" id="PTHR47019:SF1">
    <property type="entry name" value="LIPID II FLIPPASE MURJ"/>
    <property type="match status" value="1"/>
</dbReference>
<proteinExistence type="predicted"/>
<dbReference type="RefSeq" id="WP_130280684.1">
    <property type="nucleotide sequence ID" value="NZ_SGXT01000011.1"/>
</dbReference>
<evidence type="ECO:0000256" key="2">
    <source>
        <dbReference type="ARBA" id="ARBA00022475"/>
    </source>
</evidence>
<feature type="transmembrane region" description="Helical" evidence="8">
    <location>
        <begin position="51"/>
        <end position="74"/>
    </location>
</feature>
<feature type="transmembrane region" description="Helical" evidence="8">
    <location>
        <begin position="451"/>
        <end position="476"/>
    </location>
</feature>
<dbReference type="GO" id="GO:0008360">
    <property type="term" value="P:regulation of cell shape"/>
    <property type="evidence" value="ECO:0007669"/>
    <property type="project" value="UniProtKB-KW"/>
</dbReference>
<name>A0A4Q7TV12_9MICO</name>
<feature type="transmembrane region" description="Helical" evidence="8">
    <location>
        <begin position="86"/>
        <end position="112"/>
    </location>
</feature>
<evidence type="ECO:0000256" key="5">
    <source>
        <dbReference type="ARBA" id="ARBA00022984"/>
    </source>
</evidence>
<accession>A0A4Q7TV12</accession>
<keyword evidence="2" id="KW-1003">Cell membrane</keyword>
<dbReference type="InterPro" id="IPR051050">
    <property type="entry name" value="Lipid_II_flippase_MurJ/MviN"/>
</dbReference>
<evidence type="ECO:0000256" key="3">
    <source>
        <dbReference type="ARBA" id="ARBA00022692"/>
    </source>
</evidence>
<dbReference type="EMBL" id="SGXT01000011">
    <property type="protein sequence ID" value="RZT64257.1"/>
    <property type="molecule type" value="Genomic_DNA"/>
</dbReference>
<evidence type="ECO:0000256" key="6">
    <source>
        <dbReference type="ARBA" id="ARBA00022989"/>
    </source>
</evidence>
<feature type="transmembrane region" description="Helical" evidence="8">
    <location>
        <begin position="124"/>
        <end position="145"/>
    </location>
</feature>
<keyword evidence="5" id="KW-0573">Peptidoglycan synthesis</keyword>
<dbReference type="PRINTS" id="PR01806">
    <property type="entry name" value="VIRFACTRMVIN"/>
</dbReference>
<feature type="transmembrane region" description="Helical" evidence="8">
    <location>
        <begin position="21"/>
        <end position="39"/>
    </location>
</feature>
<reference evidence="9 10" key="1">
    <citation type="journal article" date="2015" name="Stand. Genomic Sci.">
        <title>Genomic Encyclopedia of Bacterial and Archaeal Type Strains, Phase III: the genomes of soil and plant-associated and newly described type strains.</title>
        <authorList>
            <person name="Whitman W.B."/>
            <person name="Woyke T."/>
            <person name="Klenk H.P."/>
            <person name="Zhou Y."/>
            <person name="Lilburn T.G."/>
            <person name="Beck B.J."/>
            <person name="De Vos P."/>
            <person name="Vandamme P."/>
            <person name="Eisen J.A."/>
            <person name="Garrity G."/>
            <person name="Hugenholtz P."/>
            <person name="Kyrpides N.C."/>
        </authorList>
    </citation>
    <scope>NUCLEOTIDE SEQUENCE [LARGE SCALE GENOMIC DNA]</scope>
    <source>
        <strain evidence="9 10">AC4r</strain>
    </source>
</reference>
<protein>
    <submittedName>
        <fullName evidence="9">Putative peptidoglycan lipid II flippase</fullName>
    </submittedName>
</protein>
<keyword evidence="7 8" id="KW-0472">Membrane</keyword>
<dbReference type="AlphaFoldDB" id="A0A4Q7TV12"/>
<feature type="transmembrane region" description="Helical" evidence="8">
    <location>
        <begin position="278"/>
        <end position="299"/>
    </location>
</feature>
<dbReference type="GO" id="GO:0034204">
    <property type="term" value="P:lipid translocation"/>
    <property type="evidence" value="ECO:0007669"/>
    <property type="project" value="TreeGrafter"/>
</dbReference>
<evidence type="ECO:0000313" key="9">
    <source>
        <dbReference type="EMBL" id="RZT64257.1"/>
    </source>
</evidence>
<comment type="subcellular location">
    <subcellularLocation>
        <location evidence="1">Cell membrane</location>
        <topology evidence="1">Multi-pass membrane protein</topology>
    </subcellularLocation>
</comment>